<evidence type="ECO:0000256" key="6">
    <source>
        <dbReference type="ARBA" id="ARBA00022692"/>
    </source>
</evidence>
<dbReference type="Pfam" id="PF03611">
    <property type="entry name" value="EIIC-GAT"/>
    <property type="match status" value="1"/>
</dbReference>
<organism evidence="10 11">
    <name type="scientific">Enterococcus raffinosus</name>
    <dbReference type="NCBI Taxonomy" id="71452"/>
    <lineage>
        <taxon>Bacteria</taxon>
        <taxon>Bacillati</taxon>
        <taxon>Bacillota</taxon>
        <taxon>Bacilli</taxon>
        <taxon>Lactobacillales</taxon>
        <taxon>Enterococcaceae</taxon>
        <taxon>Enterococcus</taxon>
    </lineage>
</organism>
<evidence type="ECO:0000256" key="3">
    <source>
        <dbReference type="ARBA" id="ARBA00022475"/>
    </source>
</evidence>
<feature type="transmembrane region" description="Helical" evidence="9">
    <location>
        <begin position="256"/>
        <end position="277"/>
    </location>
</feature>
<dbReference type="GO" id="GO:0015577">
    <property type="term" value="F:galactitol transmembrane transporter activity"/>
    <property type="evidence" value="ECO:0007669"/>
    <property type="project" value="InterPro"/>
</dbReference>
<reference evidence="10" key="1">
    <citation type="submission" date="2023-03" db="EMBL/GenBank/DDBJ databases">
        <authorList>
            <person name="Shen W."/>
            <person name="Cai J."/>
        </authorList>
    </citation>
    <scope>NUCLEOTIDE SEQUENCE</scope>
    <source>
        <strain evidence="10">B646-2</strain>
    </source>
</reference>
<gene>
    <name evidence="10" type="ORF">P7D78_13050</name>
</gene>
<dbReference type="RefSeq" id="WP_010743513.1">
    <property type="nucleotide sequence ID" value="NZ_BAAAXM010000027.1"/>
</dbReference>
<dbReference type="GO" id="GO:0005886">
    <property type="term" value="C:plasma membrane"/>
    <property type="evidence" value="ECO:0007669"/>
    <property type="project" value="UniProtKB-SubCell"/>
</dbReference>
<feature type="transmembrane region" description="Helical" evidence="9">
    <location>
        <begin position="122"/>
        <end position="139"/>
    </location>
</feature>
<feature type="transmembrane region" description="Helical" evidence="9">
    <location>
        <begin position="44"/>
        <end position="65"/>
    </location>
</feature>
<dbReference type="AlphaFoldDB" id="A0AAW8SX77"/>
<sequence>MIDTLDMLFNSFIGLGGAAMMFIVLTILAIAFKAPIPKAIEGGLRMAVALTGMSAIISLLTEAFGPALNNFVSSTGIALSITDLGWAPLAVITWGSIYTLYFAFICIVLNILMLIMKATETLNVDLFNIWNISIIGLLINYYSKNIVLTSFFVLFIYVMMLLNADAMKPAINKLLDYDDVNITTTAHPSFLIAPFAMIINRLIDIFLPFIDKYDFDAETLNKKIGFWGSKFAIGSYLGVFIGILGKQSVAEIFSLAFTGGVALELFGLVGGWFGPAIEPLSNGVQKMMGKRLRGRKLLIAIDWPIVASRAEVWAVVNILAPILLIVAMVLPGNKVMPLGGILMTVLTPALLIVTGGRVIRMTLIGTILIPIYLWSATMVASFITSASIAMNNFPAGLDKGQLFTSIDSNPIEKMIAVFLGQGFKTFDLSKLGIAIIGIAAYIVVFIWYRNQLKKEHSSASVDVESKRLLKN</sequence>
<keyword evidence="6 9" id="KW-0812">Transmembrane</keyword>
<feature type="transmembrane region" description="Helical" evidence="9">
    <location>
        <begin position="184"/>
        <end position="203"/>
    </location>
</feature>
<feature type="transmembrane region" description="Helical" evidence="9">
    <location>
        <begin position="336"/>
        <end position="359"/>
    </location>
</feature>
<evidence type="ECO:0000256" key="1">
    <source>
        <dbReference type="ARBA" id="ARBA00004651"/>
    </source>
</evidence>
<keyword evidence="8 9" id="KW-0472">Membrane</keyword>
<dbReference type="PIRSF" id="PIRSF006304">
    <property type="entry name" value="GatC"/>
    <property type="match status" value="1"/>
</dbReference>
<keyword evidence="4" id="KW-0762">Sugar transport</keyword>
<feature type="transmembrane region" description="Helical" evidence="9">
    <location>
        <begin position="371"/>
        <end position="390"/>
    </location>
</feature>
<dbReference type="PANTHER" id="PTHR37324">
    <property type="entry name" value="PTS SYSTEM GALACTITOL-SPECIFIC EIIC COMPONENT"/>
    <property type="match status" value="1"/>
</dbReference>
<dbReference type="EMBL" id="JARPXM010000013">
    <property type="protein sequence ID" value="MDT2539055.1"/>
    <property type="molecule type" value="Genomic_DNA"/>
</dbReference>
<dbReference type="GO" id="GO:0009401">
    <property type="term" value="P:phosphoenolpyruvate-dependent sugar phosphotransferase system"/>
    <property type="evidence" value="ECO:0007669"/>
    <property type="project" value="UniProtKB-KW"/>
</dbReference>
<feature type="transmembrane region" description="Helical" evidence="9">
    <location>
        <begin position="297"/>
        <end position="330"/>
    </location>
</feature>
<evidence type="ECO:0000256" key="2">
    <source>
        <dbReference type="ARBA" id="ARBA00022448"/>
    </source>
</evidence>
<accession>A0AAW8SX77</accession>
<keyword evidence="7 9" id="KW-1133">Transmembrane helix</keyword>
<feature type="transmembrane region" description="Helical" evidence="9">
    <location>
        <begin position="12"/>
        <end position="32"/>
    </location>
</feature>
<keyword evidence="5" id="KW-0598">Phosphotransferase system</keyword>
<evidence type="ECO:0000313" key="10">
    <source>
        <dbReference type="EMBL" id="MDT2539055.1"/>
    </source>
</evidence>
<dbReference type="PANTHER" id="PTHR37324:SF2">
    <property type="entry name" value="PTS SYSTEM GALACTITOL-SPECIFIC EIIC COMPONENT"/>
    <property type="match status" value="1"/>
</dbReference>
<keyword evidence="3" id="KW-1003">Cell membrane</keyword>
<dbReference type="Proteomes" id="UP001249240">
    <property type="component" value="Unassembled WGS sequence"/>
</dbReference>
<feature type="transmembrane region" description="Helical" evidence="9">
    <location>
        <begin position="224"/>
        <end position="244"/>
    </location>
</feature>
<dbReference type="InterPro" id="IPR013853">
    <property type="entry name" value="EIIC-GAT"/>
</dbReference>
<proteinExistence type="predicted"/>
<name>A0AAW8SX77_9ENTE</name>
<feature type="transmembrane region" description="Helical" evidence="9">
    <location>
        <begin position="98"/>
        <end position="116"/>
    </location>
</feature>
<dbReference type="InterPro" id="IPR004703">
    <property type="entry name" value="PTS_sugar-sp_permease"/>
</dbReference>
<evidence type="ECO:0000313" key="11">
    <source>
        <dbReference type="Proteomes" id="UP001249240"/>
    </source>
</evidence>
<feature type="transmembrane region" description="Helical" evidence="9">
    <location>
        <begin position="428"/>
        <end position="448"/>
    </location>
</feature>
<comment type="caution">
    <text evidence="10">The sequence shown here is derived from an EMBL/GenBank/DDBJ whole genome shotgun (WGS) entry which is preliminary data.</text>
</comment>
<protein>
    <submittedName>
        <fullName evidence="10">PTS transporter subunit IIC</fullName>
    </submittedName>
</protein>
<evidence type="ECO:0000256" key="7">
    <source>
        <dbReference type="ARBA" id="ARBA00022989"/>
    </source>
</evidence>
<evidence type="ECO:0000256" key="9">
    <source>
        <dbReference type="SAM" id="Phobius"/>
    </source>
</evidence>
<comment type="subcellular location">
    <subcellularLocation>
        <location evidence="1">Cell membrane</location>
        <topology evidence="1">Multi-pass membrane protein</topology>
    </subcellularLocation>
</comment>
<evidence type="ECO:0000256" key="4">
    <source>
        <dbReference type="ARBA" id="ARBA00022597"/>
    </source>
</evidence>
<evidence type="ECO:0000256" key="5">
    <source>
        <dbReference type="ARBA" id="ARBA00022683"/>
    </source>
</evidence>
<keyword evidence="2" id="KW-0813">Transport</keyword>
<evidence type="ECO:0000256" key="8">
    <source>
        <dbReference type="ARBA" id="ARBA00023136"/>
    </source>
</evidence>